<name>A0ABR8JVC8_9BACT</name>
<dbReference type="Gene3D" id="3.30.565.10">
    <property type="entry name" value="Histidine kinase-like ATPase, C-terminal domain"/>
    <property type="match status" value="1"/>
</dbReference>
<dbReference type="RefSeq" id="WP_190924229.1">
    <property type="nucleotide sequence ID" value="NZ_JACXAC010000003.1"/>
</dbReference>
<sequence length="73" mass="7895">MPVEDNGVGFDPVALGEEGSRLKNLESRMAYLVGRADFDVAPRQGTAVAQGLPLVMCSLVKFLDQIVAYRVNV</sequence>
<evidence type="ECO:0000313" key="1">
    <source>
        <dbReference type="EMBL" id="MBD2722545.1"/>
    </source>
</evidence>
<organism evidence="1 2">
    <name type="scientific">Hymenobacter armeniacus</name>
    <dbReference type="NCBI Taxonomy" id="2771358"/>
    <lineage>
        <taxon>Bacteria</taxon>
        <taxon>Pseudomonadati</taxon>
        <taxon>Bacteroidota</taxon>
        <taxon>Cytophagia</taxon>
        <taxon>Cytophagales</taxon>
        <taxon>Hymenobacteraceae</taxon>
        <taxon>Hymenobacter</taxon>
    </lineage>
</organism>
<protein>
    <submittedName>
        <fullName evidence="1">Uncharacterized protein</fullName>
    </submittedName>
</protein>
<dbReference type="Proteomes" id="UP000606003">
    <property type="component" value="Unassembled WGS sequence"/>
</dbReference>
<gene>
    <name evidence="1" type="ORF">IC234_10445</name>
</gene>
<keyword evidence="2" id="KW-1185">Reference proteome</keyword>
<comment type="caution">
    <text evidence="1">The sequence shown here is derived from an EMBL/GenBank/DDBJ whole genome shotgun (WGS) entry which is preliminary data.</text>
</comment>
<dbReference type="InterPro" id="IPR036890">
    <property type="entry name" value="HATPase_C_sf"/>
</dbReference>
<evidence type="ECO:0000313" key="2">
    <source>
        <dbReference type="Proteomes" id="UP000606003"/>
    </source>
</evidence>
<reference evidence="1 2" key="1">
    <citation type="submission" date="2020-09" db="EMBL/GenBank/DDBJ databases">
        <authorList>
            <person name="Kim M.K."/>
        </authorList>
    </citation>
    <scope>NUCLEOTIDE SEQUENCE [LARGE SCALE GENOMIC DNA]</scope>
    <source>
        <strain evidence="1 2">BT189</strain>
    </source>
</reference>
<dbReference type="EMBL" id="JACXAC010000003">
    <property type="protein sequence ID" value="MBD2722545.1"/>
    <property type="molecule type" value="Genomic_DNA"/>
</dbReference>
<proteinExistence type="predicted"/>
<accession>A0ABR8JVC8</accession>